<evidence type="ECO:0000256" key="1">
    <source>
        <dbReference type="ARBA" id="ARBA00022741"/>
    </source>
</evidence>
<evidence type="ECO:0000259" key="4">
    <source>
        <dbReference type="PROSITE" id="PS51194"/>
    </source>
</evidence>
<dbReference type="PANTHER" id="PTHR18934:SF203">
    <property type="entry name" value="ATP-DEPENDENT RNA HELICASE A"/>
    <property type="match status" value="1"/>
</dbReference>
<evidence type="ECO:0000313" key="6">
    <source>
        <dbReference type="Proteomes" id="UP000234275"/>
    </source>
</evidence>
<dbReference type="InterPro" id="IPR001650">
    <property type="entry name" value="Helicase_C-like"/>
</dbReference>
<dbReference type="Gene3D" id="1.20.120.1080">
    <property type="match status" value="1"/>
</dbReference>
<name>A0A2I2GCD7_9EURO</name>
<dbReference type="Proteomes" id="UP000234275">
    <property type="component" value="Unassembled WGS sequence"/>
</dbReference>
<dbReference type="STRING" id="1392250.A0A2I2GCD7"/>
<dbReference type="EMBL" id="MSFO01000003">
    <property type="protein sequence ID" value="PLB50548.1"/>
    <property type="molecule type" value="Genomic_DNA"/>
</dbReference>
<keyword evidence="1" id="KW-0547">Nucleotide-binding</keyword>
<sequence>MNWEIAEHRTAYSLVARLHRCGTLRELVTLRDSLVGEKPDEDPRLKNRRQFLKLLLDDDVLTAMHRSLRDLRKCLPIGSSECKTQPYQDQKLYLSSKDPKEEREMHRQLRPVPLARRRPGYQLPVGQRYKEVSDIIENNTYSLIAADAGSGKSTQIPQILLDNAISTGSGSKCRIICVQPRRIAAVSLAHRVAEERGQQVGHDVGYRVRFQSRYSSRGRTIKYCTTEHFLNLLHNQPTFLDSATHIILDEVHERDVALDLLMLTVKKMIKQRQATGAPVPKVTAMSATLDAGLFSSYFQNQSDNGTLSPAPCLRIPGRTFPVDKHYLDEIFEPLSQTYSAETLWSLYGEPSTRRFLAQHDFHLEASTEEYTQATVKMPSSPEVTSRDWDDTVPIGLICAVVGHILSTTSGGSILVFLPGLRHITGVEKALRMYGELLGRDFTDTRRYRILPLHSSLPKSQDQAFEMGPPGCRRIILSTDIAETSVTLPDVRFVVDTGKVNMSIYEPRERSSHLTCCWASQSSVAQRAGRAGRVQSGEYFALFTKEMYDTFRITRLPEIRRADLRRACLQVKKAGFGTSIQDTLQEGIEPPDKRHVDGAIQDLKLLDALGEREELTVLGNAIASLPIGPTQAKLVLLGIIFRCLEPLLIMAVLPGNGSLFYSTEDVEKQQQIRQAREDFSQNTWSDHLSAVNAYIAVRDELHQSGRSEAFKFALSKGICFDRFSEMNSAAHQVLRRLVSEGLIPQSSMRYLRFGGRALNVNSHRVPLIKALLFHTLHTNIAAPHLDLSGRYRTKTTGRVLVASSSVNGRTRPTSLLVFDASSVPSSGGSISFLCNTSHITPLIACLLGGRLQGTDETVYLDSWLALEVENSGGLMGNHAVKLLIELRKALEVAITTALDALVRRERWSHAVSPKAGGHIFRTVSKALVDVLDLDSDLVYDQRQKDASR</sequence>
<dbReference type="Gene3D" id="3.40.50.300">
    <property type="entry name" value="P-loop containing nucleotide triphosphate hydrolases"/>
    <property type="match status" value="2"/>
</dbReference>
<evidence type="ECO:0000313" key="5">
    <source>
        <dbReference type="EMBL" id="PLB50548.1"/>
    </source>
</evidence>
<dbReference type="GO" id="GO:0005524">
    <property type="term" value="F:ATP binding"/>
    <property type="evidence" value="ECO:0007669"/>
    <property type="project" value="UniProtKB-KW"/>
</dbReference>
<dbReference type="PANTHER" id="PTHR18934">
    <property type="entry name" value="ATP-DEPENDENT RNA HELICASE"/>
    <property type="match status" value="1"/>
</dbReference>
<feature type="domain" description="Helicase ATP-binding" evidence="3">
    <location>
        <begin position="133"/>
        <end position="307"/>
    </location>
</feature>
<dbReference type="AlphaFoldDB" id="A0A2I2GCD7"/>
<organism evidence="5 6">
    <name type="scientific">Aspergillus steynii IBT 23096</name>
    <dbReference type="NCBI Taxonomy" id="1392250"/>
    <lineage>
        <taxon>Eukaryota</taxon>
        <taxon>Fungi</taxon>
        <taxon>Dikarya</taxon>
        <taxon>Ascomycota</taxon>
        <taxon>Pezizomycotina</taxon>
        <taxon>Eurotiomycetes</taxon>
        <taxon>Eurotiomycetidae</taxon>
        <taxon>Eurotiales</taxon>
        <taxon>Aspergillaceae</taxon>
        <taxon>Aspergillus</taxon>
        <taxon>Aspergillus subgen. Circumdati</taxon>
    </lineage>
</organism>
<dbReference type="Pfam" id="PF00271">
    <property type="entry name" value="Helicase_C"/>
    <property type="match status" value="1"/>
</dbReference>
<dbReference type="VEuPathDB" id="FungiDB:P170DRAFT_474110"/>
<gene>
    <name evidence="5" type="ORF">P170DRAFT_474110</name>
</gene>
<dbReference type="GeneID" id="36560802"/>
<dbReference type="GO" id="GO:0016787">
    <property type="term" value="F:hydrolase activity"/>
    <property type="evidence" value="ECO:0007669"/>
    <property type="project" value="UniProtKB-KW"/>
</dbReference>
<comment type="caution">
    <text evidence="5">The sequence shown here is derived from an EMBL/GenBank/DDBJ whole genome shotgun (WGS) entry which is preliminary data.</text>
</comment>
<dbReference type="GO" id="GO:0003723">
    <property type="term" value="F:RNA binding"/>
    <property type="evidence" value="ECO:0007669"/>
    <property type="project" value="TreeGrafter"/>
</dbReference>
<dbReference type="RefSeq" id="XP_024705850.1">
    <property type="nucleotide sequence ID" value="XM_024853104.1"/>
</dbReference>
<dbReference type="InterPro" id="IPR014001">
    <property type="entry name" value="Helicase_ATP-bd"/>
</dbReference>
<accession>A0A2I2GCD7</accession>
<dbReference type="PROSITE" id="PS51194">
    <property type="entry name" value="HELICASE_CTER"/>
    <property type="match status" value="1"/>
</dbReference>
<keyword evidence="2" id="KW-0067">ATP-binding</keyword>
<dbReference type="CDD" id="cd18791">
    <property type="entry name" value="SF2_C_RHA"/>
    <property type="match status" value="1"/>
</dbReference>
<feature type="domain" description="Helicase C-terminal" evidence="4">
    <location>
        <begin position="399"/>
        <end position="574"/>
    </location>
</feature>
<proteinExistence type="predicted"/>
<dbReference type="Pfam" id="PF00270">
    <property type="entry name" value="DEAD"/>
    <property type="match status" value="1"/>
</dbReference>
<dbReference type="InterPro" id="IPR011545">
    <property type="entry name" value="DEAD/DEAH_box_helicase_dom"/>
</dbReference>
<dbReference type="OrthoDB" id="5600252at2759"/>
<protein>
    <submittedName>
        <fullName evidence="5">P-loop containing nucleoside triphosphate hydrolase protein</fullName>
    </submittedName>
</protein>
<dbReference type="GO" id="GO:0004386">
    <property type="term" value="F:helicase activity"/>
    <property type="evidence" value="ECO:0007669"/>
    <property type="project" value="TreeGrafter"/>
</dbReference>
<dbReference type="InterPro" id="IPR007502">
    <property type="entry name" value="Helicase-assoc_dom"/>
</dbReference>
<dbReference type="PROSITE" id="PS51192">
    <property type="entry name" value="HELICASE_ATP_BIND_1"/>
    <property type="match status" value="1"/>
</dbReference>
<dbReference type="SMART" id="SM00490">
    <property type="entry name" value="HELICc"/>
    <property type="match status" value="1"/>
</dbReference>
<reference evidence="5 6" key="1">
    <citation type="submission" date="2016-12" db="EMBL/GenBank/DDBJ databases">
        <title>The genomes of Aspergillus section Nigri reveals drivers in fungal speciation.</title>
        <authorList>
            <consortium name="DOE Joint Genome Institute"/>
            <person name="Vesth T.C."/>
            <person name="Nybo J."/>
            <person name="Theobald S."/>
            <person name="Brandl J."/>
            <person name="Frisvad J.C."/>
            <person name="Nielsen K.F."/>
            <person name="Lyhne E.K."/>
            <person name="Kogle M.E."/>
            <person name="Kuo A."/>
            <person name="Riley R."/>
            <person name="Clum A."/>
            <person name="Nolan M."/>
            <person name="Lipzen A."/>
            <person name="Salamov A."/>
            <person name="Henrissat B."/>
            <person name="Wiebenga A."/>
            <person name="De Vries R.P."/>
            <person name="Grigoriev I.V."/>
            <person name="Mortensen U.H."/>
            <person name="Andersen M.R."/>
            <person name="Baker S.E."/>
        </authorList>
    </citation>
    <scope>NUCLEOTIDE SEQUENCE [LARGE SCALE GENOMIC DNA]</scope>
    <source>
        <strain evidence="5 6">IBT 23096</strain>
    </source>
</reference>
<dbReference type="SUPFAM" id="SSF52540">
    <property type="entry name" value="P-loop containing nucleoside triphosphate hydrolases"/>
    <property type="match status" value="1"/>
</dbReference>
<dbReference type="InterPro" id="IPR027417">
    <property type="entry name" value="P-loop_NTPase"/>
</dbReference>
<dbReference type="SMART" id="SM00847">
    <property type="entry name" value="HA2"/>
    <property type="match status" value="1"/>
</dbReference>
<evidence type="ECO:0000256" key="2">
    <source>
        <dbReference type="ARBA" id="ARBA00022840"/>
    </source>
</evidence>
<keyword evidence="6" id="KW-1185">Reference proteome</keyword>
<dbReference type="SMART" id="SM00487">
    <property type="entry name" value="DEXDc"/>
    <property type="match status" value="1"/>
</dbReference>
<keyword evidence="5" id="KW-0378">Hydrolase</keyword>
<evidence type="ECO:0000259" key="3">
    <source>
        <dbReference type="PROSITE" id="PS51192"/>
    </source>
</evidence>
<dbReference type="CDD" id="cd17917">
    <property type="entry name" value="DEXHc_RHA-like"/>
    <property type="match status" value="1"/>
</dbReference>